<proteinExistence type="predicted"/>
<dbReference type="Gene3D" id="3.40.50.720">
    <property type="entry name" value="NAD(P)-binding Rossmann-like Domain"/>
    <property type="match status" value="1"/>
</dbReference>
<comment type="caution">
    <text evidence="2">The sequence shown here is derived from an EMBL/GenBank/DDBJ whole genome shotgun (WGS) entry which is preliminary data.</text>
</comment>
<gene>
    <name evidence="2" type="ORF">GGR00_004244</name>
</gene>
<name>A0A7X0FB17_9HYPH</name>
<dbReference type="Pfam" id="PF05222">
    <property type="entry name" value="AlaDh_PNT_N"/>
    <property type="match status" value="1"/>
</dbReference>
<sequence>MPGTIFISKEIDAIESRVGASPETVKRLVGLGFEVVVESG</sequence>
<dbReference type="InterPro" id="IPR007886">
    <property type="entry name" value="AlaDH/PNT_N"/>
</dbReference>
<protein>
    <submittedName>
        <fullName evidence="2">NAD/NADP transhydrogenase alpha subunit</fullName>
    </submittedName>
</protein>
<keyword evidence="3" id="KW-1185">Reference proteome</keyword>
<evidence type="ECO:0000313" key="2">
    <source>
        <dbReference type="EMBL" id="MBB6356432.1"/>
    </source>
</evidence>
<organism evidence="2 3">
    <name type="scientific">Aminobacter aganoensis</name>
    <dbReference type="NCBI Taxonomy" id="83264"/>
    <lineage>
        <taxon>Bacteria</taxon>
        <taxon>Pseudomonadati</taxon>
        <taxon>Pseudomonadota</taxon>
        <taxon>Alphaproteobacteria</taxon>
        <taxon>Hyphomicrobiales</taxon>
        <taxon>Phyllobacteriaceae</taxon>
        <taxon>Aminobacter</taxon>
    </lineage>
</organism>
<dbReference type="AlphaFoldDB" id="A0A7X0FB17"/>
<reference evidence="2 3" key="1">
    <citation type="submission" date="2020-08" db="EMBL/GenBank/DDBJ databases">
        <title>Genomic Encyclopedia of Type Strains, Phase IV (KMG-IV): sequencing the most valuable type-strain genomes for metagenomic binning, comparative biology and taxonomic classification.</title>
        <authorList>
            <person name="Goeker M."/>
        </authorList>
    </citation>
    <scope>NUCLEOTIDE SEQUENCE [LARGE SCALE GENOMIC DNA]</scope>
    <source>
        <strain evidence="2 3">DSM 7051</strain>
    </source>
</reference>
<accession>A0A7X0FB17</accession>
<feature type="domain" description="Alanine dehydrogenase/pyridine nucleotide transhydrogenase N-terminal" evidence="1">
    <location>
        <begin position="7"/>
        <end position="40"/>
    </location>
</feature>
<feature type="non-terminal residue" evidence="2">
    <location>
        <position position="40"/>
    </location>
</feature>
<evidence type="ECO:0000259" key="1">
    <source>
        <dbReference type="Pfam" id="PF05222"/>
    </source>
</evidence>
<dbReference type="SUPFAM" id="SSF52283">
    <property type="entry name" value="Formate/glycerate dehydrogenase catalytic domain-like"/>
    <property type="match status" value="1"/>
</dbReference>
<dbReference type="EMBL" id="JACHOU010000014">
    <property type="protein sequence ID" value="MBB6356432.1"/>
    <property type="molecule type" value="Genomic_DNA"/>
</dbReference>
<dbReference type="Proteomes" id="UP000536262">
    <property type="component" value="Unassembled WGS sequence"/>
</dbReference>
<evidence type="ECO:0000313" key="3">
    <source>
        <dbReference type="Proteomes" id="UP000536262"/>
    </source>
</evidence>